<dbReference type="Pfam" id="PF00081">
    <property type="entry name" value="Sod_Fe_N"/>
    <property type="match status" value="1"/>
</dbReference>
<evidence type="ECO:0000256" key="5">
    <source>
        <dbReference type="PIRSR" id="PIRSR000349-1"/>
    </source>
</evidence>
<sequence>MPYTLPPLPYAYDALEPHIDAKTMEIHHTKHHQTYIDNANKALEGTEWADLPVEELIQKLDAVPADKKTALRNNAGGHANHSLFWQVMGQGQGGQPSGELLEAINSAFGSFDAFKQKFEDAAKTRFGSGWAWLVVKDGKLDVVSTANQDNPLMGEAVAGVSGTPILGVDVWEHAYYLNYQNKRPDYLAAFWNVVNWDEVAKRYAAAK</sequence>
<dbReference type="PANTHER" id="PTHR43595:SF2">
    <property type="entry name" value="SMALL RIBOSOMAL SUBUNIT PROTEIN MS42"/>
    <property type="match status" value="1"/>
</dbReference>
<dbReference type="AlphaFoldDB" id="A0AAU6Q3A4"/>
<protein>
    <recommendedName>
        <fullName evidence="2 6">Superoxide dismutase</fullName>
        <ecNumber evidence="2 6">1.15.1.1</ecNumber>
    </recommendedName>
</protein>
<dbReference type="PIRSF" id="PIRSF000349">
    <property type="entry name" value="SODismutase"/>
    <property type="match status" value="1"/>
</dbReference>
<dbReference type="GO" id="GO:0005737">
    <property type="term" value="C:cytoplasm"/>
    <property type="evidence" value="ECO:0007669"/>
    <property type="project" value="TreeGrafter"/>
</dbReference>
<organism evidence="9">
    <name type="scientific">Deinococcus sp. VB142</name>
    <dbReference type="NCBI Taxonomy" id="3112952"/>
    <lineage>
        <taxon>Bacteria</taxon>
        <taxon>Thermotogati</taxon>
        <taxon>Deinococcota</taxon>
        <taxon>Deinococci</taxon>
        <taxon>Deinococcales</taxon>
        <taxon>Deinococcaceae</taxon>
        <taxon>Deinococcus</taxon>
    </lineage>
</organism>
<evidence type="ECO:0000256" key="6">
    <source>
        <dbReference type="RuleBase" id="RU000414"/>
    </source>
</evidence>
<comment type="catalytic activity">
    <reaction evidence="6">
        <text>2 superoxide + 2 H(+) = H2O2 + O2</text>
        <dbReference type="Rhea" id="RHEA:20696"/>
        <dbReference type="ChEBI" id="CHEBI:15378"/>
        <dbReference type="ChEBI" id="CHEBI:15379"/>
        <dbReference type="ChEBI" id="CHEBI:16240"/>
        <dbReference type="ChEBI" id="CHEBI:18421"/>
        <dbReference type="EC" id="1.15.1.1"/>
    </reaction>
</comment>
<comment type="function">
    <text evidence="6">Destroys radicals which are normally produced within the cells and which are toxic to biological systems.</text>
</comment>
<evidence type="ECO:0000256" key="2">
    <source>
        <dbReference type="ARBA" id="ARBA00012682"/>
    </source>
</evidence>
<evidence type="ECO:0000256" key="4">
    <source>
        <dbReference type="ARBA" id="ARBA00023002"/>
    </source>
</evidence>
<evidence type="ECO:0000259" key="8">
    <source>
        <dbReference type="Pfam" id="PF02777"/>
    </source>
</evidence>
<accession>A0AAU6Q3A4</accession>
<gene>
    <name evidence="9" type="primary">sodA</name>
    <name evidence="9" type="ORF">WDJ50_00750</name>
</gene>
<dbReference type="PROSITE" id="PS00088">
    <property type="entry name" value="SOD_MN"/>
    <property type="match status" value="1"/>
</dbReference>
<dbReference type="Gene3D" id="3.55.40.20">
    <property type="entry name" value="Iron/manganese superoxide dismutase, C-terminal domain"/>
    <property type="match status" value="1"/>
</dbReference>
<feature type="binding site" evidence="5">
    <location>
        <position position="173"/>
    </location>
    <ligand>
        <name>Mn(2+)</name>
        <dbReference type="ChEBI" id="CHEBI:29035"/>
    </ligand>
</feature>
<feature type="binding site" evidence="5">
    <location>
        <position position="169"/>
    </location>
    <ligand>
        <name>Mn(2+)</name>
        <dbReference type="ChEBI" id="CHEBI:29035"/>
    </ligand>
</feature>
<dbReference type="InterPro" id="IPR001189">
    <property type="entry name" value="Mn/Fe_SOD"/>
</dbReference>
<keyword evidence="3 5" id="KW-0479">Metal-binding</keyword>
<dbReference type="InterPro" id="IPR036324">
    <property type="entry name" value="Mn/Fe_SOD_N_sf"/>
</dbReference>
<proteinExistence type="inferred from homology"/>
<evidence type="ECO:0000256" key="3">
    <source>
        <dbReference type="ARBA" id="ARBA00022723"/>
    </source>
</evidence>
<feature type="binding site" evidence="5">
    <location>
        <position position="27"/>
    </location>
    <ligand>
        <name>Mn(2+)</name>
        <dbReference type="ChEBI" id="CHEBI:29035"/>
    </ligand>
</feature>
<dbReference type="Pfam" id="PF02777">
    <property type="entry name" value="Sod_Fe_C"/>
    <property type="match status" value="1"/>
</dbReference>
<feature type="domain" description="Manganese/iron superoxide dismutase N-terminal" evidence="7">
    <location>
        <begin position="3"/>
        <end position="88"/>
    </location>
</feature>
<feature type="domain" description="Manganese/iron superoxide dismutase C-terminal" evidence="8">
    <location>
        <begin position="96"/>
        <end position="202"/>
    </location>
</feature>
<dbReference type="InterPro" id="IPR019832">
    <property type="entry name" value="Mn/Fe_SOD_C"/>
</dbReference>
<dbReference type="InterPro" id="IPR036314">
    <property type="entry name" value="SOD_C_sf"/>
</dbReference>
<evidence type="ECO:0000313" key="9">
    <source>
        <dbReference type="EMBL" id="WYF44675.1"/>
    </source>
</evidence>
<dbReference type="PRINTS" id="PR01703">
    <property type="entry name" value="MNSODISMTASE"/>
</dbReference>
<dbReference type="EC" id="1.15.1.1" evidence="2 6"/>
<dbReference type="Gene3D" id="1.10.287.990">
    <property type="entry name" value="Fe,Mn superoxide dismutase (SOD) domain"/>
    <property type="match status" value="1"/>
</dbReference>
<dbReference type="InterPro" id="IPR019833">
    <property type="entry name" value="Mn/Fe_SOD_BS"/>
</dbReference>
<keyword evidence="4 6" id="KW-0560">Oxidoreductase</keyword>
<dbReference type="SUPFAM" id="SSF54719">
    <property type="entry name" value="Fe,Mn superoxide dismutase (SOD), C-terminal domain"/>
    <property type="match status" value="1"/>
</dbReference>
<dbReference type="GO" id="GO:0004784">
    <property type="term" value="F:superoxide dismutase activity"/>
    <property type="evidence" value="ECO:0007669"/>
    <property type="project" value="UniProtKB-EC"/>
</dbReference>
<dbReference type="PANTHER" id="PTHR43595">
    <property type="entry name" value="37S RIBOSOMAL PROTEIN S26, MITOCHONDRIAL"/>
    <property type="match status" value="1"/>
</dbReference>
<comment type="similarity">
    <text evidence="1 6">Belongs to the iron/manganese superoxide dismutase family.</text>
</comment>
<dbReference type="EMBL" id="CP149782">
    <property type="protein sequence ID" value="WYF44675.1"/>
    <property type="molecule type" value="Genomic_DNA"/>
</dbReference>
<name>A0AAU6Q3A4_9DEIO</name>
<reference evidence="9" key="1">
    <citation type="submission" date="2024-03" db="EMBL/GenBank/DDBJ databases">
        <title>Deinococcus weizhi sp. nov., isolated from human skin.</title>
        <authorList>
            <person name="Wei Z."/>
            <person name="Tian F."/>
            <person name="Yang C."/>
            <person name="Xin L.T."/>
            <person name="Wen Z.J."/>
            <person name="Lan K.C."/>
            <person name="Yu L."/>
            <person name="Zhe W."/>
            <person name="Dan F.D."/>
            <person name="Jun W."/>
            <person name="Rui Z."/>
            <person name="Yong X.J."/>
            <person name="Ting Y."/>
            <person name="Wei X."/>
            <person name="Xu Z.G."/>
            <person name="Xin Z."/>
            <person name="Dong F.G."/>
            <person name="Ni X.M."/>
            <person name="Zheng M.G."/>
            <person name="Chun Y."/>
            <person name="Qian W.X."/>
        </authorList>
    </citation>
    <scope>NUCLEOTIDE SEQUENCE</scope>
    <source>
        <strain evidence="9">VB142</strain>
    </source>
</reference>
<evidence type="ECO:0000259" key="7">
    <source>
        <dbReference type="Pfam" id="PF00081"/>
    </source>
</evidence>
<evidence type="ECO:0000256" key="1">
    <source>
        <dbReference type="ARBA" id="ARBA00008714"/>
    </source>
</evidence>
<dbReference type="FunFam" id="3.55.40.20:FF:000001">
    <property type="entry name" value="Superoxide dismutase"/>
    <property type="match status" value="1"/>
</dbReference>
<dbReference type="InterPro" id="IPR019831">
    <property type="entry name" value="Mn/Fe_SOD_N"/>
</dbReference>
<feature type="binding site" evidence="5">
    <location>
        <position position="81"/>
    </location>
    <ligand>
        <name>Mn(2+)</name>
        <dbReference type="ChEBI" id="CHEBI:29035"/>
    </ligand>
</feature>
<dbReference type="GO" id="GO:0046872">
    <property type="term" value="F:metal ion binding"/>
    <property type="evidence" value="ECO:0007669"/>
    <property type="project" value="UniProtKB-KW"/>
</dbReference>
<dbReference type="SUPFAM" id="SSF46609">
    <property type="entry name" value="Fe,Mn superoxide dismutase (SOD), N-terminal domain"/>
    <property type="match status" value="1"/>
</dbReference>
<dbReference type="FunFam" id="1.10.287.990:FF:000001">
    <property type="entry name" value="Superoxide dismutase"/>
    <property type="match status" value="1"/>
</dbReference>
<dbReference type="RefSeq" id="WP_339095854.1">
    <property type="nucleotide sequence ID" value="NZ_CP149782.1"/>
</dbReference>